<evidence type="ECO:0000256" key="3">
    <source>
        <dbReference type="ARBA" id="ARBA00022692"/>
    </source>
</evidence>
<protein>
    <recommendedName>
        <fullName evidence="7">Palmitoyltransferase</fullName>
        <ecNumber evidence="7">2.3.1.225</ecNumber>
    </recommendedName>
</protein>
<feature type="transmembrane region" description="Helical" evidence="7">
    <location>
        <begin position="105"/>
        <end position="126"/>
    </location>
</feature>
<evidence type="ECO:0000256" key="7">
    <source>
        <dbReference type="RuleBase" id="RU079119"/>
    </source>
</evidence>
<comment type="subcellular location">
    <subcellularLocation>
        <location evidence="1">Membrane</location>
        <topology evidence="1">Multi-pass membrane protein</topology>
    </subcellularLocation>
</comment>
<feature type="transmembrane region" description="Helical" evidence="7">
    <location>
        <begin position="68"/>
        <end position="93"/>
    </location>
</feature>
<evidence type="ECO:0000256" key="6">
    <source>
        <dbReference type="ARBA" id="ARBA00023315"/>
    </source>
</evidence>
<evidence type="ECO:0000256" key="5">
    <source>
        <dbReference type="ARBA" id="ARBA00023136"/>
    </source>
</evidence>
<dbReference type="STRING" id="53468.A0A0R3UCJ0"/>
<evidence type="ECO:0000313" key="10">
    <source>
        <dbReference type="Proteomes" id="UP000267029"/>
    </source>
</evidence>
<accession>A0A0R3UCJ0</accession>
<dbReference type="PANTHER" id="PTHR12246">
    <property type="entry name" value="PALMITOYLTRANSFERASE ZDHHC16"/>
    <property type="match status" value="1"/>
</dbReference>
<feature type="transmembrane region" description="Helical" evidence="7">
    <location>
        <begin position="193"/>
        <end position="211"/>
    </location>
</feature>
<keyword evidence="3 7" id="KW-0812">Transmembrane</keyword>
<comment type="catalytic activity">
    <reaction evidence="7">
        <text>L-cysteinyl-[protein] + hexadecanoyl-CoA = S-hexadecanoyl-L-cysteinyl-[protein] + CoA</text>
        <dbReference type="Rhea" id="RHEA:36683"/>
        <dbReference type="Rhea" id="RHEA-COMP:10131"/>
        <dbReference type="Rhea" id="RHEA-COMP:11032"/>
        <dbReference type="ChEBI" id="CHEBI:29950"/>
        <dbReference type="ChEBI" id="CHEBI:57287"/>
        <dbReference type="ChEBI" id="CHEBI:57379"/>
        <dbReference type="ChEBI" id="CHEBI:74151"/>
        <dbReference type="EC" id="2.3.1.225"/>
    </reaction>
</comment>
<dbReference type="AlphaFoldDB" id="A0A0R3UCJ0"/>
<comment type="domain">
    <text evidence="7">The DHHC domain is required for palmitoyltransferase activity.</text>
</comment>
<dbReference type="InterPro" id="IPR001594">
    <property type="entry name" value="Palmitoyltrfase_DHHC"/>
</dbReference>
<dbReference type="Pfam" id="PF01529">
    <property type="entry name" value="DHHC"/>
    <property type="match status" value="1"/>
</dbReference>
<evidence type="ECO:0000256" key="1">
    <source>
        <dbReference type="ARBA" id="ARBA00004141"/>
    </source>
</evidence>
<sequence length="385" mass="44421">MASLIAQCFIWDELTFPKPRSTHSGLRWVAAVLAQLIYSIANLLYWRVFMLGFVTYVIDKRRIAFARFLVGFAVVAIGSIVASIYACLVPIRLSRWRATRDKSHLLWLLVHAVLGHLVVLNILVHFMCGVLRDPGRVPQPLPLEVSRTMCSRCQLPRPLRSHHCGVCGRCVLRMDHHCPWLNNCVGLRTHRHFYLLLVYLWIGIVYLYFAGWRDFMSHVQDVCSDGDSPTREVNDSETWTHFANCVVHRLLSALFKSTVPLLAFITGLLIWHGFLISRGETFIEYYQNKSAARILRRHRLIFRNPFDFGAISNWLRFLGIEVSSDEKVIREKLRNLPVWTYVKRTLLSVVLLLNSQPFDGDGLEFKTCEPDIDRALRDLALVDDC</sequence>
<keyword evidence="6 7" id="KW-0012">Acyltransferase</keyword>
<keyword evidence="4 7" id="KW-1133">Transmembrane helix</keyword>
<keyword evidence="10" id="KW-1185">Reference proteome</keyword>
<comment type="similarity">
    <text evidence="7">Belongs to the DHHC palmitoyltransferase family.</text>
</comment>
<dbReference type="InterPro" id="IPR039859">
    <property type="entry name" value="PFA4/ZDH16/20/ERF2-like"/>
</dbReference>
<dbReference type="GO" id="GO:0016020">
    <property type="term" value="C:membrane"/>
    <property type="evidence" value="ECO:0007669"/>
    <property type="project" value="UniProtKB-SubCell"/>
</dbReference>
<proteinExistence type="inferred from homology"/>
<keyword evidence="2 7" id="KW-0808">Transferase</keyword>
<evidence type="ECO:0000313" key="9">
    <source>
        <dbReference type="EMBL" id="VDD78636.1"/>
    </source>
</evidence>
<evidence type="ECO:0000256" key="4">
    <source>
        <dbReference type="ARBA" id="ARBA00022989"/>
    </source>
</evidence>
<feature type="transmembrane region" description="Helical" evidence="7">
    <location>
        <begin position="259"/>
        <end position="277"/>
    </location>
</feature>
<dbReference type="Proteomes" id="UP000267029">
    <property type="component" value="Unassembled WGS sequence"/>
</dbReference>
<feature type="domain" description="Palmitoyltransferase DHHC" evidence="8">
    <location>
        <begin position="147"/>
        <end position="288"/>
    </location>
</feature>
<name>A0A0R3UCJ0_MESCO</name>
<organism evidence="9 10">
    <name type="scientific">Mesocestoides corti</name>
    <name type="common">Flatworm</name>
    <dbReference type="NCBI Taxonomy" id="53468"/>
    <lineage>
        <taxon>Eukaryota</taxon>
        <taxon>Metazoa</taxon>
        <taxon>Spiralia</taxon>
        <taxon>Lophotrochozoa</taxon>
        <taxon>Platyhelminthes</taxon>
        <taxon>Cestoda</taxon>
        <taxon>Eucestoda</taxon>
        <taxon>Cyclophyllidea</taxon>
        <taxon>Mesocestoididae</taxon>
        <taxon>Mesocestoides</taxon>
    </lineage>
</organism>
<evidence type="ECO:0000259" key="8">
    <source>
        <dbReference type="Pfam" id="PF01529"/>
    </source>
</evidence>
<reference evidence="9 10" key="1">
    <citation type="submission" date="2018-10" db="EMBL/GenBank/DDBJ databases">
        <authorList>
            <consortium name="Pathogen Informatics"/>
        </authorList>
    </citation>
    <scope>NUCLEOTIDE SEQUENCE [LARGE SCALE GENOMIC DNA]</scope>
</reference>
<dbReference type="PROSITE" id="PS50216">
    <property type="entry name" value="DHHC"/>
    <property type="match status" value="1"/>
</dbReference>
<dbReference type="EMBL" id="UXSR01001984">
    <property type="protein sequence ID" value="VDD78636.1"/>
    <property type="molecule type" value="Genomic_DNA"/>
</dbReference>
<dbReference type="EC" id="2.3.1.225" evidence="7"/>
<evidence type="ECO:0000256" key="2">
    <source>
        <dbReference type="ARBA" id="ARBA00022679"/>
    </source>
</evidence>
<dbReference type="GO" id="GO:0019706">
    <property type="term" value="F:protein-cysteine S-palmitoyltransferase activity"/>
    <property type="evidence" value="ECO:0007669"/>
    <property type="project" value="UniProtKB-EC"/>
</dbReference>
<feature type="transmembrane region" description="Helical" evidence="7">
    <location>
        <begin position="28"/>
        <end position="56"/>
    </location>
</feature>
<keyword evidence="5 7" id="KW-0472">Membrane</keyword>
<dbReference type="OrthoDB" id="331948at2759"/>
<gene>
    <name evidence="9" type="ORF">MCOS_LOCUS4639</name>
</gene>